<sequence>MPDRSFFSTECASRPVRVLKFGGTSVGSADGITNAVRLVHAATETCRPVVVVSAAAGVTDALVQAAEESRADRGSVEAWTRRVGQHYRALAANTLADEALRARYDTALRTELSELRRALQEMAGPNASAARDVVLAAGERLMVPLLAAALDASGCTSQAVDAATLIRTDAAHGDATVQWAPTRRQVRDWHRTRAAGLPVVTGFVGETADGKTTTLGRGGSDLSAAVLAWALAAERMERWTDVEGLYTRDPDAHSDAQPLQRIDFEQARAWTKAGRLGMHPCTLDPLMDAGIPLRVRCTHRPAAPGTRIVPAPTLAQG</sequence>
<comment type="pathway">
    <text evidence="1 8">Amino-acid biosynthesis; L-lysine biosynthesis via DAP pathway; (S)-tetrahydrodipicolinate from L-aspartate: step 1/4.</text>
</comment>
<dbReference type="EMBL" id="JANUAU010000006">
    <property type="protein sequence ID" value="MCS3678200.1"/>
    <property type="molecule type" value="Genomic_DNA"/>
</dbReference>
<comment type="catalytic activity">
    <reaction evidence="7">
        <text>L-aspartate + ATP = 4-phospho-L-aspartate + ADP</text>
        <dbReference type="Rhea" id="RHEA:23776"/>
        <dbReference type="ChEBI" id="CHEBI:29991"/>
        <dbReference type="ChEBI" id="CHEBI:30616"/>
        <dbReference type="ChEBI" id="CHEBI:57535"/>
        <dbReference type="ChEBI" id="CHEBI:456216"/>
        <dbReference type="EC" id="2.7.2.4"/>
    </reaction>
</comment>
<comment type="pathway">
    <text evidence="8">Amino-acid biosynthesis; L-threonine biosynthesis; L-threonine from L-aspartate: step 1/5.</text>
</comment>
<comment type="pathway">
    <text evidence="8">Amino-acid biosynthesis; L-methionine biosynthesis via de novo pathway; L-homoserine from L-aspartate: step 1/3.</text>
</comment>
<dbReference type="InterPro" id="IPR036393">
    <property type="entry name" value="AceGlu_kinase-like_sf"/>
</dbReference>
<evidence type="ECO:0000313" key="10">
    <source>
        <dbReference type="EMBL" id="MCS3678200.1"/>
    </source>
</evidence>
<reference evidence="10" key="1">
    <citation type="submission" date="2022-08" db="EMBL/GenBank/DDBJ databases">
        <title>Genomic Encyclopedia of Type Strains, Phase V (KMG-V): Genome sequencing to study the core and pangenomes of soil and plant-associated prokaryotes.</title>
        <authorList>
            <person name="Whitman W."/>
        </authorList>
    </citation>
    <scope>NUCLEOTIDE SEQUENCE</scope>
    <source>
        <strain evidence="10">0</strain>
    </source>
</reference>
<dbReference type="GO" id="GO:0005524">
    <property type="term" value="F:ATP binding"/>
    <property type="evidence" value="ECO:0007669"/>
    <property type="project" value="UniProtKB-KW"/>
</dbReference>
<evidence type="ECO:0000313" key="11">
    <source>
        <dbReference type="Proteomes" id="UP001155027"/>
    </source>
</evidence>
<name>A0A9X2PWM0_9BACT</name>
<dbReference type="InterPro" id="IPR018042">
    <property type="entry name" value="Aspartate_kinase_CS"/>
</dbReference>
<evidence type="ECO:0000256" key="2">
    <source>
        <dbReference type="ARBA" id="ARBA00010122"/>
    </source>
</evidence>
<evidence type="ECO:0000256" key="6">
    <source>
        <dbReference type="ARBA" id="ARBA00022840"/>
    </source>
</evidence>
<comment type="similarity">
    <text evidence="2 7">Belongs to the aspartokinase family.</text>
</comment>
<dbReference type="EC" id="2.7.2.4" evidence="7"/>
<keyword evidence="6" id="KW-0067">ATP-binding</keyword>
<dbReference type="InterPro" id="IPR001341">
    <property type="entry name" value="Asp_kinase"/>
</dbReference>
<keyword evidence="5 7" id="KW-0418">Kinase</keyword>
<dbReference type="Pfam" id="PF00696">
    <property type="entry name" value="AA_kinase"/>
    <property type="match status" value="1"/>
</dbReference>
<dbReference type="PANTHER" id="PTHR21499:SF59">
    <property type="entry name" value="ASPARTOKINASE"/>
    <property type="match status" value="1"/>
</dbReference>
<gene>
    <name evidence="10" type="ORF">GGP71_002130</name>
</gene>
<dbReference type="GO" id="GO:0009090">
    <property type="term" value="P:homoserine biosynthetic process"/>
    <property type="evidence" value="ECO:0007669"/>
    <property type="project" value="TreeGrafter"/>
</dbReference>
<keyword evidence="3 7" id="KW-0808">Transferase</keyword>
<dbReference type="AlphaFoldDB" id="A0A9X2PWM0"/>
<dbReference type="PROSITE" id="PS00324">
    <property type="entry name" value="ASPARTOKINASE"/>
    <property type="match status" value="1"/>
</dbReference>
<dbReference type="GO" id="GO:0004072">
    <property type="term" value="F:aspartate kinase activity"/>
    <property type="evidence" value="ECO:0007669"/>
    <property type="project" value="UniProtKB-EC"/>
</dbReference>
<protein>
    <recommendedName>
        <fullName evidence="7">Aspartokinase</fullName>
        <ecNumber evidence="7">2.7.2.4</ecNumber>
    </recommendedName>
</protein>
<dbReference type="RefSeq" id="WP_259080508.1">
    <property type="nucleotide sequence ID" value="NZ_JANUAU010000006.1"/>
</dbReference>
<dbReference type="InterPro" id="IPR001048">
    <property type="entry name" value="Asp/Glu/Uridylate_kinase"/>
</dbReference>
<evidence type="ECO:0000259" key="9">
    <source>
        <dbReference type="Pfam" id="PF00696"/>
    </source>
</evidence>
<dbReference type="Proteomes" id="UP001155027">
    <property type="component" value="Unassembled WGS sequence"/>
</dbReference>
<dbReference type="GO" id="GO:0005829">
    <property type="term" value="C:cytosol"/>
    <property type="evidence" value="ECO:0007669"/>
    <property type="project" value="TreeGrafter"/>
</dbReference>
<accession>A0A9X2PWM0</accession>
<comment type="caution">
    <text evidence="10">The sequence shown here is derived from an EMBL/GenBank/DDBJ whole genome shotgun (WGS) entry which is preliminary data.</text>
</comment>
<evidence type="ECO:0000256" key="4">
    <source>
        <dbReference type="ARBA" id="ARBA00022741"/>
    </source>
</evidence>
<dbReference type="Gene3D" id="3.40.1160.10">
    <property type="entry name" value="Acetylglutamate kinase-like"/>
    <property type="match status" value="1"/>
</dbReference>
<organism evidence="10 11">
    <name type="scientific">Salinibacter ruber</name>
    <dbReference type="NCBI Taxonomy" id="146919"/>
    <lineage>
        <taxon>Bacteria</taxon>
        <taxon>Pseudomonadati</taxon>
        <taxon>Rhodothermota</taxon>
        <taxon>Rhodothermia</taxon>
        <taxon>Rhodothermales</taxon>
        <taxon>Salinibacteraceae</taxon>
        <taxon>Salinibacter</taxon>
    </lineage>
</organism>
<dbReference type="SUPFAM" id="SSF53633">
    <property type="entry name" value="Carbamate kinase-like"/>
    <property type="match status" value="1"/>
</dbReference>
<keyword evidence="8" id="KW-0028">Amino-acid biosynthesis</keyword>
<feature type="domain" description="Aspartate/glutamate/uridylate kinase" evidence="9">
    <location>
        <begin position="17"/>
        <end position="296"/>
    </location>
</feature>
<evidence type="ECO:0000256" key="8">
    <source>
        <dbReference type="RuleBase" id="RU004249"/>
    </source>
</evidence>
<evidence type="ECO:0000256" key="1">
    <source>
        <dbReference type="ARBA" id="ARBA00004766"/>
    </source>
</evidence>
<dbReference type="PANTHER" id="PTHR21499">
    <property type="entry name" value="ASPARTATE KINASE"/>
    <property type="match status" value="1"/>
</dbReference>
<evidence type="ECO:0000256" key="3">
    <source>
        <dbReference type="ARBA" id="ARBA00022679"/>
    </source>
</evidence>
<proteinExistence type="inferred from homology"/>
<dbReference type="NCBIfam" id="TIGR00657">
    <property type="entry name" value="asp_kinases"/>
    <property type="match status" value="1"/>
</dbReference>
<evidence type="ECO:0000256" key="7">
    <source>
        <dbReference type="RuleBase" id="RU003448"/>
    </source>
</evidence>
<keyword evidence="4" id="KW-0547">Nucleotide-binding</keyword>
<dbReference type="GO" id="GO:0009089">
    <property type="term" value="P:lysine biosynthetic process via diaminopimelate"/>
    <property type="evidence" value="ECO:0007669"/>
    <property type="project" value="TreeGrafter"/>
</dbReference>
<evidence type="ECO:0000256" key="5">
    <source>
        <dbReference type="ARBA" id="ARBA00022777"/>
    </source>
</evidence>